<dbReference type="KEGG" id="rbu:PG1C_11365"/>
<dbReference type="AlphaFoldDB" id="A0A0C5JNA7"/>
<dbReference type="EMBL" id="CP010554">
    <property type="protein sequence ID" value="AJP48866.1"/>
    <property type="molecule type" value="Genomic_DNA"/>
</dbReference>
<dbReference type="HOGENOM" id="CLU_2119165_0_0_4"/>
<sequence length="114" mass="12574">MMDDCVLSNDDPHGGEFSWCGIDPGTSDPICGECPFRYQVRVQVSPGVFAMTDEFRCSDVVHHRVLLQLQVPGAVLRCSSRPGLRVHNYGACGIDCDECWNKAMKACVEKSNAH</sequence>
<reference evidence="1 2" key="1">
    <citation type="journal article" date="2015" name="Genome Announc.">
        <title>Complete Genome Sequence of a Novel Bacterium within the Family Rhodocyclaceae That Degrades Polycyclic Aromatic Hydrocarbons.</title>
        <authorList>
            <person name="Singleton D.R."/>
            <person name="Dickey A.N."/>
            <person name="Scholl E.H."/>
            <person name="Wright F.A."/>
            <person name="Aitken M.D."/>
        </authorList>
    </citation>
    <scope>NUCLEOTIDE SEQUENCE [LARGE SCALE GENOMIC DNA]</scope>
    <source>
        <strain evidence="2">PG1-Ca6</strain>
    </source>
</reference>
<accession>A0A0C5JNA7</accession>
<organism evidence="1 2">
    <name type="scientific">Rugosibacter aromaticivorans</name>
    <dbReference type="NCBI Taxonomy" id="1565605"/>
    <lineage>
        <taxon>Bacteria</taxon>
        <taxon>Pseudomonadati</taxon>
        <taxon>Pseudomonadota</taxon>
        <taxon>Betaproteobacteria</taxon>
        <taxon>Nitrosomonadales</taxon>
        <taxon>Sterolibacteriaceae</taxon>
        <taxon>Rugosibacter</taxon>
    </lineage>
</organism>
<dbReference type="RefSeq" id="WP_202634916.1">
    <property type="nucleotide sequence ID" value="NZ_CP010554.1"/>
</dbReference>
<gene>
    <name evidence="1" type="ORF">PG1C_11365</name>
</gene>
<evidence type="ECO:0000313" key="1">
    <source>
        <dbReference type="EMBL" id="AJP48866.1"/>
    </source>
</evidence>
<name>A0A0C5JNA7_9PROT</name>
<evidence type="ECO:0000313" key="2">
    <source>
        <dbReference type="Proteomes" id="UP000061603"/>
    </source>
</evidence>
<proteinExistence type="predicted"/>
<protein>
    <submittedName>
        <fullName evidence="1">Uncharacterized protein</fullName>
    </submittedName>
</protein>
<keyword evidence="2" id="KW-1185">Reference proteome</keyword>
<dbReference type="STRING" id="1565605.PG1C_11365"/>
<dbReference type="Proteomes" id="UP000061603">
    <property type="component" value="Chromosome"/>
</dbReference>